<organism evidence="12 13">
    <name type="scientific">Candidatus Atelocyanobacterium thalassa isolate SIO64986</name>
    <dbReference type="NCBI Taxonomy" id="1527444"/>
    <lineage>
        <taxon>Bacteria</taxon>
        <taxon>Bacillati</taxon>
        <taxon>Cyanobacteriota</taxon>
        <taxon>Cyanophyceae</taxon>
        <taxon>Oscillatoriophycideae</taxon>
        <taxon>Chroococcales</taxon>
        <taxon>Aphanothecaceae</taxon>
        <taxon>Candidatus Atelocyanobacterium</taxon>
        <taxon>Candidatus Atelocyanobacterium thalassae</taxon>
    </lineage>
</organism>
<protein>
    <recommendedName>
        <fullName evidence="10">Phosphate transport system permease protein</fullName>
    </recommendedName>
</protein>
<keyword evidence="3 9" id="KW-0813">Transport</keyword>
<comment type="subcellular location">
    <subcellularLocation>
        <location evidence="1 9">Cell membrane</location>
        <topology evidence="1 9">Multi-pass membrane protein</topology>
    </subcellularLocation>
</comment>
<dbReference type="InterPro" id="IPR051124">
    <property type="entry name" value="Phosphate_Transport_Permease"/>
</dbReference>
<keyword evidence="7 9" id="KW-1133">Transmembrane helix</keyword>
<dbReference type="InterPro" id="IPR035906">
    <property type="entry name" value="MetI-like_sf"/>
</dbReference>
<evidence type="ECO:0000313" key="13">
    <source>
        <dbReference type="Proteomes" id="UP000028922"/>
    </source>
</evidence>
<evidence type="ECO:0000256" key="1">
    <source>
        <dbReference type="ARBA" id="ARBA00004651"/>
    </source>
</evidence>
<dbReference type="PANTHER" id="PTHR30425">
    <property type="entry name" value="PHOSPHATE TRANSPORT SYSTEM PERMEASE PROTEIN PST"/>
    <property type="match status" value="1"/>
</dbReference>
<evidence type="ECO:0000256" key="2">
    <source>
        <dbReference type="ARBA" id="ARBA00007069"/>
    </source>
</evidence>
<keyword evidence="8 9" id="KW-0472">Membrane</keyword>
<keyword evidence="5 10" id="KW-0592">Phosphate transport</keyword>
<dbReference type="PROSITE" id="PS50928">
    <property type="entry name" value="ABC_TM1"/>
    <property type="match status" value="1"/>
</dbReference>
<evidence type="ECO:0000256" key="7">
    <source>
        <dbReference type="ARBA" id="ARBA00022989"/>
    </source>
</evidence>
<accession>A0A086CIL8</accession>
<dbReference type="Gene3D" id="1.10.3720.10">
    <property type="entry name" value="MetI-like"/>
    <property type="match status" value="1"/>
</dbReference>
<sequence length="319" mass="34211">MTRLFSRRQTGLGSRSTFEKTIDKWFGILTLGLAIGISSILVAIFGVIIWRAWPAILEYGLGFIFSMSWNPVIGRENYGALPVVYGTVASSSIGLLFAAPLGIGTAIFLGKDFIPTQIRVPLVFLVELLAAIPSVVYGLWGIFVLTPIVHPLAEWLYDTLYWVPIFSRPPIGGTGLLASGIILAIMIVPIITAIARESLDSLPVELKQASLGLGATRWETLFRVLLPAAFPGIAGGIMLALGRAMGETMAVTMIIGNVNKISVSVLEPANTISSLIASQFAEASGMQVSALMYAGLVLLFLTFIINIIAGFIVDKARIK</sequence>
<dbReference type="PANTHER" id="PTHR30425:SF1">
    <property type="entry name" value="PHOSPHATE TRANSPORT SYSTEM PERMEASE PROTEIN PSTC"/>
    <property type="match status" value="1"/>
</dbReference>
<dbReference type="AlphaFoldDB" id="A0A086CIL8"/>
<feature type="transmembrane region" description="Helical" evidence="9">
    <location>
        <begin position="170"/>
        <end position="195"/>
    </location>
</feature>
<evidence type="ECO:0000256" key="10">
    <source>
        <dbReference type="RuleBase" id="RU363054"/>
    </source>
</evidence>
<comment type="similarity">
    <text evidence="2 10">Belongs to the binding-protein-dependent transport system permease family. CysTW subfamily.</text>
</comment>
<keyword evidence="4 10" id="KW-1003">Cell membrane</keyword>
<evidence type="ECO:0000256" key="5">
    <source>
        <dbReference type="ARBA" id="ARBA00022592"/>
    </source>
</evidence>
<feature type="transmembrane region" description="Helical" evidence="9">
    <location>
        <begin position="83"/>
        <end position="110"/>
    </location>
</feature>
<evidence type="ECO:0000256" key="3">
    <source>
        <dbReference type="ARBA" id="ARBA00022448"/>
    </source>
</evidence>
<reference evidence="12 13" key="1">
    <citation type="submission" date="2014-08" db="EMBL/GenBank/DDBJ databases">
        <title>Comparative genomics reveals surprising divergence of two closely related strains of uncultivated UCYN-A cyanobacteria.</title>
        <authorList>
            <person name="Bombar D."/>
            <person name="Heller P."/>
            <person name="Sanchez-Baracaldo P."/>
            <person name="Carter B.J."/>
            <person name="Zert J.P."/>
        </authorList>
    </citation>
    <scope>NUCLEOTIDE SEQUENCE [LARGE SCALE GENOMIC DNA]</scope>
</reference>
<comment type="function">
    <text evidence="10">Part of the binding-protein-dependent transport system for phosphate; probably responsible for the translocation of the substrate across the membrane.</text>
</comment>
<evidence type="ECO:0000256" key="9">
    <source>
        <dbReference type="RuleBase" id="RU363032"/>
    </source>
</evidence>
<feature type="transmembrane region" description="Helical" evidence="9">
    <location>
        <begin position="221"/>
        <end position="241"/>
    </location>
</feature>
<dbReference type="NCBIfam" id="TIGR02138">
    <property type="entry name" value="phosphate_pstC"/>
    <property type="match status" value="1"/>
</dbReference>
<feature type="transmembrane region" description="Helical" evidence="9">
    <location>
        <begin position="25"/>
        <end position="53"/>
    </location>
</feature>
<dbReference type="EMBL" id="JPSP01000001">
    <property type="protein sequence ID" value="KFF42032.1"/>
    <property type="molecule type" value="Genomic_DNA"/>
</dbReference>
<dbReference type="GO" id="GO:0005315">
    <property type="term" value="F:phosphate transmembrane transporter activity"/>
    <property type="evidence" value="ECO:0007669"/>
    <property type="project" value="InterPro"/>
</dbReference>
<dbReference type="InterPro" id="IPR000515">
    <property type="entry name" value="MetI-like"/>
</dbReference>
<feature type="domain" description="ABC transmembrane type-1" evidence="11">
    <location>
        <begin position="84"/>
        <end position="309"/>
    </location>
</feature>
<evidence type="ECO:0000256" key="8">
    <source>
        <dbReference type="ARBA" id="ARBA00023136"/>
    </source>
</evidence>
<dbReference type="InterPro" id="IPR011864">
    <property type="entry name" value="Phosphate_PstC"/>
</dbReference>
<dbReference type="PATRIC" id="fig|1527444.3.peg.90"/>
<evidence type="ECO:0000256" key="4">
    <source>
        <dbReference type="ARBA" id="ARBA00022475"/>
    </source>
</evidence>
<feature type="transmembrane region" description="Helical" evidence="9">
    <location>
        <begin position="122"/>
        <end position="150"/>
    </location>
</feature>
<evidence type="ECO:0000256" key="6">
    <source>
        <dbReference type="ARBA" id="ARBA00022692"/>
    </source>
</evidence>
<feature type="transmembrane region" description="Helical" evidence="9">
    <location>
        <begin position="290"/>
        <end position="313"/>
    </location>
</feature>
<dbReference type="eggNOG" id="COG0573">
    <property type="taxonomic scope" value="Bacteria"/>
</dbReference>
<comment type="caution">
    <text evidence="12">The sequence shown here is derived from an EMBL/GenBank/DDBJ whole genome shotgun (WGS) entry which is preliminary data.</text>
</comment>
<proteinExistence type="inferred from homology"/>
<evidence type="ECO:0000313" key="12">
    <source>
        <dbReference type="EMBL" id="KFF42032.1"/>
    </source>
</evidence>
<dbReference type="GO" id="GO:0005886">
    <property type="term" value="C:plasma membrane"/>
    <property type="evidence" value="ECO:0007669"/>
    <property type="project" value="UniProtKB-SubCell"/>
</dbReference>
<dbReference type="CDD" id="cd06261">
    <property type="entry name" value="TM_PBP2"/>
    <property type="match status" value="1"/>
</dbReference>
<dbReference type="STRING" id="1527444.ucyna2_00090"/>
<dbReference type="Proteomes" id="UP000028922">
    <property type="component" value="Unassembled WGS sequence"/>
</dbReference>
<dbReference type="SUPFAM" id="SSF161098">
    <property type="entry name" value="MetI-like"/>
    <property type="match status" value="1"/>
</dbReference>
<gene>
    <name evidence="12" type="ORF">ucyna2_00090</name>
</gene>
<name>A0A086CIL8_9CHRO</name>
<dbReference type="GO" id="GO:0006817">
    <property type="term" value="P:phosphate ion transport"/>
    <property type="evidence" value="ECO:0007669"/>
    <property type="project" value="UniProtKB-KW"/>
</dbReference>
<evidence type="ECO:0000259" key="11">
    <source>
        <dbReference type="PROSITE" id="PS50928"/>
    </source>
</evidence>
<dbReference type="Pfam" id="PF00528">
    <property type="entry name" value="BPD_transp_1"/>
    <property type="match status" value="1"/>
</dbReference>
<keyword evidence="6 9" id="KW-0812">Transmembrane</keyword>